<reference evidence="2 3" key="1">
    <citation type="journal article" date="2013" name="ISME J.">
        <title>By their genes ye shall know them: genomic signatures of predatory bacteria.</title>
        <authorList>
            <person name="Pasternak Z."/>
            <person name="Pietrokovski S."/>
            <person name="Rotem O."/>
            <person name="Gophna U."/>
            <person name="Lurie-Weinberger M.N."/>
            <person name="Jurkevitch E."/>
        </authorList>
    </citation>
    <scope>NUCLEOTIDE SEQUENCE [LARGE SCALE GENOMIC DNA]</scope>
    <source>
        <strain evidence="2">EPB</strain>
    </source>
</reference>
<evidence type="ECO:0000256" key="1">
    <source>
        <dbReference type="SAM" id="Phobius"/>
    </source>
</evidence>
<name>M4VHK6_9BACT</name>
<protein>
    <submittedName>
        <fullName evidence="2">Uncharacterized protein</fullName>
    </submittedName>
</protein>
<gene>
    <name evidence="2" type="ORF">A11S_687</name>
</gene>
<feature type="transmembrane region" description="Helical" evidence="1">
    <location>
        <begin position="18"/>
        <end position="37"/>
    </location>
</feature>
<evidence type="ECO:0000313" key="3">
    <source>
        <dbReference type="Proteomes" id="UP000011932"/>
    </source>
</evidence>
<dbReference type="Proteomes" id="UP000011932">
    <property type="component" value="Chromosome"/>
</dbReference>
<evidence type="ECO:0000313" key="2">
    <source>
        <dbReference type="EMBL" id="AGH97511.1"/>
    </source>
</evidence>
<keyword evidence="1" id="KW-0812">Transmembrane</keyword>
<dbReference type="EMBL" id="CP003538">
    <property type="protein sequence ID" value="AGH97511.1"/>
    <property type="molecule type" value="Genomic_DNA"/>
</dbReference>
<proteinExistence type="predicted"/>
<dbReference type="KEGG" id="man:A11S_687"/>
<dbReference type="HOGENOM" id="CLU_3330112_0_0_5"/>
<sequence length="38" mass="4403">MEGVIRDWCNLWGFPQGMVVFCGDCVFWVWGGAGVFWF</sequence>
<keyword evidence="1" id="KW-0472">Membrane</keyword>
<dbReference type="AlphaFoldDB" id="M4VHK6"/>
<keyword evidence="1" id="KW-1133">Transmembrane helix</keyword>
<accession>M4VHK6</accession>
<organism evidence="2 3">
    <name type="scientific">Micavibrio aeruginosavorus EPB</name>
    <dbReference type="NCBI Taxonomy" id="349215"/>
    <lineage>
        <taxon>Bacteria</taxon>
        <taxon>Pseudomonadati</taxon>
        <taxon>Bdellovibrionota</taxon>
        <taxon>Bdellovibrionia</taxon>
        <taxon>Bdellovibrionales</taxon>
        <taxon>Pseudobdellovibrionaceae</taxon>
        <taxon>Micavibrio</taxon>
    </lineage>
</organism>